<dbReference type="SUPFAM" id="SSF55469">
    <property type="entry name" value="FMN-dependent nitroreductase-like"/>
    <property type="match status" value="1"/>
</dbReference>
<keyword evidence="3" id="KW-1185">Reference proteome</keyword>
<evidence type="ECO:0000313" key="2">
    <source>
        <dbReference type="EMBL" id="TCO83413.1"/>
    </source>
</evidence>
<reference evidence="2 3" key="1">
    <citation type="submission" date="2019-03" db="EMBL/GenBank/DDBJ databases">
        <title>Genomic Encyclopedia of Type Strains, Phase IV (KMG-IV): sequencing the most valuable type-strain genomes for metagenomic binning, comparative biology and taxonomic classification.</title>
        <authorList>
            <person name="Goeker M."/>
        </authorList>
    </citation>
    <scope>NUCLEOTIDE SEQUENCE [LARGE SCALE GENOMIC DNA]</scope>
    <source>
        <strain evidence="2 3">DSM 25287</strain>
    </source>
</reference>
<evidence type="ECO:0000313" key="3">
    <source>
        <dbReference type="Proteomes" id="UP000295765"/>
    </source>
</evidence>
<dbReference type="Pfam" id="PF00899">
    <property type="entry name" value="ThiF"/>
    <property type="match status" value="1"/>
</dbReference>
<dbReference type="Gene3D" id="3.40.109.10">
    <property type="entry name" value="NADH Oxidase"/>
    <property type="match status" value="2"/>
</dbReference>
<sequence>MPDRFAYATAFSRNIGWISVTEQAALRGKRIAIAGLGGVGGSHLLTLTRLGIGAFNLADFDSFELHNFNRQAGANLHTIGRPKLDVMADLARAINPELKLQLFPEGIGPDLLDIFLDGVDLYVDALDFFAVDIRRQVFAACHARHIPAITAAPLGMGSAVLTFVPGGMSFEEYFRLDGQPRDEQLARFLVGLSPAMLQRPYLVDPSAVDFNAARGPSTTMACELCAGLLATEALKLLLQRGRLTVAPHGLHFDAYRERLVRTWRPGGNRNPLQRLMLTFARRMLAAMRALPPSTPAPRLPAALDPRVARVLDLARWAPSGDNTQPWRFEARSPLVVVVHGFDTREHVVYDLRGRASQLALGGMLETVVIAASGQGLAVQVERHPDAPEERPTFTLSFQPDPAAKPDPLETAILARCTQRRPMRPTPLADRHKAALEAAVGPNYEVLWLDGFATKRRVAALLFRNAHVRLTTPEAYPTHRDIIEYGRQFSDDRIPDQAVGLDPVATRLMRWAMQSWARVEFLNRWLAGTWLPRIQLDYVPAFACAAHFVIVARQPLHGIDDYLAGGRAMQRFWLTAARLGLQFQPEMTPLIFASYVRDGITFTATPRSRANAQRLSAEFEALVGAQNAAQAVFMGRVGFGPIPRARSTRLPLARLMTGTTPGTTA</sequence>
<dbReference type="CDD" id="cd01483">
    <property type="entry name" value="E1_enzyme_family"/>
    <property type="match status" value="1"/>
</dbReference>
<proteinExistence type="predicted"/>
<dbReference type="NCBIfam" id="NF006077">
    <property type="entry name" value="PRK08223.1"/>
    <property type="match status" value="1"/>
</dbReference>
<dbReference type="GO" id="GO:0061504">
    <property type="term" value="P:cyclic threonylcarbamoyladenosine biosynthetic process"/>
    <property type="evidence" value="ECO:0007669"/>
    <property type="project" value="TreeGrafter"/>
</dbReference>
<dbReference type="RefSeq" id="WP_132538321.1">
    <property type="nucleotide sequence ID" value="NZ_SLWY01000002.1"/>
</dbReference>
<dbReference type="OrthoDB" id="272552at2"/>
<dbReference type="InterPro" id="IPR000415">
    <property type="entry name" value="Nitroreductase-like"/>
</dbReference>
<dbReference type="GO" id="GO:0008641">
    <property type="term" value="F:ubiquitin-like modifier activating enzyme activity"/>
    <property type="evidence" value="ECO:0007669"/>
    <property type="project" value="InterPro"/>
</dbReference>
<organism evidence="2 3">
    <name type="scientific">Plasticicumulans lactativorans</name>
    <dbReference type="NCBI Taxonomy" id="1133106"/>
    <lineage>
        <taxon>Bacteria</taxon>
        <taxon>Pseudomonadati</taxon>
        <taxon>Pseudomonadota</taxon>
        <taxon>Gammaproteobacteria</taxon>
        <taxon>Candidatus Competibacteraceae</taxon>
        <taxon>Plasticicumulans</taxon>
    </lineage>
</organism>
<dbReference type="GO" id="GO:0061503">
    <property type="term" value="F:tRNA threonylcarbamoyladenosine dehydratase"/>
    <property type="evidence" value="ECO:0007669"/>
    <property type="project" value="TreeGrafter"/>
</dbReference>
<dbReference type="InterPro" id="IPR035985">
    <property type="entry name" value="Ubiquitin-activating_enz"/>
</dbReference>
<dbReference type="InterPro" id="IPR000594">
    <property type="entry name" value="ThiF_NAD_FAD-bd"/>
</dbReference>
<dbReference type="SUPFAM" id="SSF69572">
    <property type="entry name" value="Activating enzymes of the ubiquitin-like proteins"/>
    <property type="match status" value="1"/>
</dbReference>
<dbReference type="Proteomes" id="UP000295765">
    <property type="component" value="Unassembled WGS sequence"/>
</dbReference>
<dbReference type="Gene3D" id="3.40.50.720">
    <property type="entry name" value="NAD(P)-binding Rossmann-like Domain"/>
    <property type="match status" value="1"/>
</dbReference>
<accession>A0A4R2LU62</accession>
<dbReference type="EMBL" id="SLWY01000002">
    <property type="protein sequence ID" value="TCO83413.1"/>
    <property type="molecule type" value="Genomic_DNA"/>
</dbReference>
<name>A0A4R2LU62_9GAMM</name>
<evidence type="ECO:0000259" key="1">
    <source>
        <dbReference type="Pfam" id="PF00899"/>
    </source>
</evidence>
<protein>
    <submittedName>
        <fullName evidence="2">ThiF family protein</fullName>
    </submittedName>
</protein>
<feature type="domain" description="THIF-type NAD/FAD binding fold" evidence="1">
    <location>
        <begin position="12"/>
        <end position="271"/>
    </location>
</feature>
<dbReference type="InterPro" id="IPR045886">
    <property type="entry name" value="ThiF/MoeB/HesA"/>
</dbReference>
<comment type="caution">
    <text evidence="2">The sequence shown here is derived from an EMBL/GenBank/DDBJ whole genome shotgun (WGS) entry which is preliminary data.</text>
</comment>
<dbReference type="PANTHER" id="PTHR43267">
    <property type="entry name" value="TRNA THREONYLCARBAMOYLADENOSINE DEHYDRATASE"/>
    <property type="match status" value="1"/>
</dbReference>
<dbReference type="PANTHER" id="PTHR43267:SF1">
    <property type="entry name" value="TRNA THREONYLCARBAMOYLADENOSINE DEHYDRATASE"/>
    <property type="match status" value="1"/>
</dbReference>
<dbReference type="GO" id="GO:0016491">
    <property type="term" value="F:oxidoreductase activity"/>
    <property type="evidence" value="ECO:0007669"/>
    <property type="project" value="InterPro"/>
</dbReference>
<gene>
    <name evidence="2" type="ORF">EV699_102111</name>
</gene>
<dbReference type="AlphaFoldDB" id="A0A4R2LU62"/>